<dbReference type="SUPFAM" id="SSF52518">
    <property type="entry name" value="Thiamin diphosphate-binding fold (THDP-binding)"/>
    <property type="match status" value="1"/>
</dbReference>
<comment type="caution">
    <text evidence="5">The sequence shown here is derived from an EMBL/GenBank/DDBJ whole genome shotgun (WGS) entry which is preliminary data.</text>
</comment>
<dbReference type="AlphaFoldDB" id="A0A7W9DQ68"/>
<dbReference type="PANTHER" id="PTHR43257:SF2">
    <property type="entry name" value="PYRUVATE DEHYDROGENASE E1 COMPONENT SUBUNIT BETA"/>
    <property type="match status" value="1"/>
</dbReference>
<dbReference type="FunFam" id="3.40.50.970:FF:000001">
    <property type="entry name" value="Pyruvate dehydrogenase E1 beta subunit"/>
    <property type="match status" value="1"/>
</dbReference>
<evidence type="ECO:0000313" key="6">
    <source>
        <dbReference type="Proteomes" id="UP000588112"/>
    </source>
</evidence>
<evidence type="ECO:0000256" key="3">
    <source>
        <dbReference type="ARBA" id="ARBA00023052"/>
    </source>
</evidence>
<dbReference type="EMBL" id="JACHBR010000001">
    <property type="protein sequence ID" value="MBB5626095.1"/>
    <property type="molecule type" value="Genomic_DNA"/>
</dbReference>
<dbReference type="InterPro" id="IPR033248">
    <property type="entry name" value="Transketolase_C"/>
</dbReference>
<dbReference type="Pfam" id="PF02779">
    <property type="entry name" value="Transket_pyr"/>
    <property type="match status" value="1"/>
</dbReference>
<dbReference type="SMART" id="SM00861">
    <property type="entry name" value="Transket_pyr"/>
    <property type="match status" value="1"/>
</dbReference>
<dbReference type="GO" id="GO:0000287">
    <property type="term" value="F:magnesium ion binding"/>
    <property type="evidence" value="ECO:0007669"/>
    <property type="project" value="UniProtKB-ARBA"/>
</dbReference>
<name>A0A7W9DQ68_9ACTN</name>
<dbReference type="InterPro" id="IPR005475">
    <property type="entry name" value="Transketolase-like_Pyr-bd"/>
</dbReference>
<keyword evidence="5" id="KW-0670">Pyruvate</keyword>
<dbReference type="Proteomes" id="UP000588112">
    <property type="component" value="Unassembled WGS sequence"/>
</dbReference>
<proteinExistence type="predicted"/>
<evidence type="ECO:0000313" key="5">
    <source>
        <dbReference type="EMBL" id="MBB5626095.1"/>
    </source>
</evidence>
<dbReference type="CDD" id="cd07036">
    <property type="entry name" value="TPP_PYR_E1-PDHc-beta_like"/>
    <property type="match status" value="1"/>
</dbReference>
<reference evidence="5 6" key="1">
    <citation type="submission" date="2020-08" db="EMBL/GenBank/DDBJ databases">
        <title>Sequencing the genomes of 1000 actinobacteria strains.</title>
        <authorList>
            <person name="Klenk H.-P."/>
        </authorList>
    </citation>
    <scope>NUCLEOTIDE SEQUENCE [LARGE SCALE GENOMIC DNA]</scope>
    <source>
        <strain evidence="5 6">DSM 45790</strain>
    </source>
</reference>
<dbReference type="FunFam" id="3.40.50.920:FF:000001">
    <property type="entry name" value="Pyruvate dehydrogenase E1 beta subunit"/>
    <property type="match status" value="1"/>
</dbReference>
<dbReference type="SUPFAM" id="SSF52922">
    <property type="entry name" value="TK C-terminal domain-like"/>
    <property type="match status" value="1"/>
</dbReference>
<gene>
    <name evidence="5" type="ORF">BJ981_001794</name>
</gene>
<dbReference type="EC" id="1.2.4.1" evidence="5"/>
<dbReference type="GO" id="GO:0004739">
    <property type="term" value="F:pyruvate dehydrogenase (acetyl-transferring) activity"/>
    <property type="evidence" value="ECO:0007669"/>
    <property type="project" value="UniProtKB-EC"/>
</dbReference>
<organism evidence="5 6">
    <name type="scientific">Sphaerisporangium krabiense</name>
    <dbReference type="NCBI Taxonomy" id="763782"/>
    <lineage>
        <taxon>Bacteria</taxon>
        <taxon>Bacillati</taxon>
        <taxon>Actinomycetota</taxon>
        <taxon>Actinomycetes</taxon>
        <taxon>Streptosporangiales</taxon>
        <taxon>Streptosporangiaceae</taxon>
        <taxon>Sphaerisporangium</taxon>
    </lineage>
</organism>
<dbReference type="Gene3D" id="3.40.50.920">
    <property type="match status" value="1"/>
</dbReference>
<dbReference type="Gene3D" id="3.40.50.970">
    <property type="match status" value="1"/>
</dbReference>
<protein>
    <submittedName>
        <fullName evidence="5">Pyruvate dehydrogenase E1 component beta subunit</fullName>
        <ecNumber evidence="5">1.2.4.1</ecNumber>
    </submittedName>
</protein>
<evidence type="ECO:0000256" key="2">
    <source>
        <dbReference type="ARBA" id="ARBA00023002"/>
    </source>
</evidence>
<dbReference type="Pfam" id="PF02780">
    <property type="entry name" value="Transketolase_C"/>
    <property type="match status" value="1"/>
</dbReference>
<evidence type="ECO:0000256" key="1">
    <source>
        <dbReference type="ARBA" id="ARBA00001964"/>
    </source>
</evidence>
<dbReference type="InterPro" id="IPR009014">
    <property type="entry name" value="Transketo_C/PFOR_II"/>
</dbReference>
<dbReference type="RefSeq" id="WP_204070540.1">
    <property type="nucleotide sequence ID" value="NZ_BOOS01000038.1"/>
</dbReference>
<accession>A0A7W9DQ68</accession>
<dbReference type="PANTHER" id="PTHR43257">
    <property type="entry name" value="PYRUVATE DEHYDROGENASE E1 COMPONENT BETA SUBUNIT"/>
    <property type="match status" value="1"/>
</dbReference>
<sequence>MSRKIYYIQAMQEGLRAAMAEDDSVVVIGEDVDRSIIGATRGLVGEFGEDRVRNTPISEATFVGACVGAAAVGLRPVVDLMVGSFFYVAMDQVANQAAKLRYMSGGQVDLPIVYFTATGPSGSGAAQHSENPHPMLMNVAGLKIVMPSTPYDAKGLMLSAVREPNPVVYFQDFVLGGTKGEVPEEPYAIPLGVADVKRAGTDVTVVAIGATVPKALKVAAALEKEGVSAEVVDPRTLAPLDTDTILESVGKTGRLVVCDSARLTCSAASEIVATVTENAYGVLKSAPQRVAWEDVPVPFSPVLEKRVLVDEDRIRAAVMKTLA</sequence>
<comment type="cofactor">
    <cofactor evidence="1">
        <name>thiamine diphosphate</name>
        <dbReference type="ChEBI" id="CHEBI:58937"/>
    </cofactor>
</comment>
<keyword evidence="3" id="KW-0786">Thiamine pyrophosphate</keyword>
<dbReference type="InterPro" id="IPR029061">
    <property type="entry name" value="THDP-binding"/>
</dbReference>
<feature type="domain" description="Transketolase-like pyrimidine-binding" evidence="4">
    <location>
        <begin position="5"/>
        <end position="178"/>
    </location>
</feature>
<keyword evidence="2 5" id="KW-0560">Oxidoreductase</keyword>
<evidence type="ECO:0000259" key="4">
    <source>
        <dbReference type="SMART" id="SM00861"/>
    </source>
</evidence>
<keyword evidence="6" id="KW-1185">Reference proteome</keyword>